<keyword evidence="2" id="KW-1185">Reference proteome</keyword>
<evidence type="ECO:0000313" key="1">
    <source>
        <dbReference type="EMBL" id="EDX70567.1"/>
    </source>
</evidence>
<dbReference type="Proteomes" id="UP000003835">
    <property type="component" value="Unassembled WGS sequence"/>
</dbReference>
<dbReference type="HOGENOM" id="CLU_3097678_0_0_3"/>
<reference evidence="1 2" key="1">
    <citation type="submission" date="2008-07" db="EMBL/GenBank/DDBJ databases">
        <authorList>
            <person name="Tandeau de Marsac N."/>
            <person name="Ferriera S."/>
            <person name="Johnson J."/>
            <person name="Kravitz S."/>
            <person name="Beeson K."/>
            <person name="Sutton G."/>
            <person name="Rogers Y.-H."/>
            <person name="Friedman R."/>
            <person name="Frazier M."/>
            <person name="Venter J.C."/>
        </authorList>
    </citation>
    <scope>NUCLEOTIDE SEQUENCE [LARGE SCALE GENOMIC DNA]</scope>
    <source>
        <strain evidence="1 2">PCC 7420</strain>
    </source>
</reference>
<dbReference type="EMBL" id="DS989890">
    <property type="protein sequence ID" value="EDX70567.1"/>
    <property type="molecule type" value="Genomic_DNA"/>
</dbReference>
<proteinExistence type="predicted"/>
<organism evidence="1 2">
    <name type="scientific">Coleofasciculus chthonoplastes PCC 7420</name>
    <dbReference type="NCBI Taxonomy" id="118168"/>
    <lineage>
        <taxon>Bacteria</taxon>
        <taxon>Bacillati</taxon>
        <taxon>Cyanobacteriota</taxon>
        <taxon>Cyanophyceae</taxon>
        <taxon>Coleofasciculales</taxon>
        <taxon>Coleofasciculaceae</taxon>
        <taxon>Coleofasciculus</taxon>
    </lineage>
</organism>
<evidence type="ECO:0000313" key="2">
    <source>
        <dbReference type="Proteomes" id="UP000003835"/>
    </source>
</evidence>
<sequence>MSVRLYSDYPFPWRRDEGGPKNQFEWDAINYLKTNPKQSFIFTYLLAQFRL</sequence>
<dbReference type="AlphaFoldDB" id="B4W5G9"/>
<gene>
    <name evidence="1" type="ORF">MC7420_1229</name>
</gene>
<dbReference type="STRING" id="118168.MC7420_1229"/>
<name>B4W5G9_9CYAN</name>
<accession>B4W5G9</accession>
<dbReference type="eggNOG" id="COG2114">
    <property type="taxonomic scope" value="Bacteria"/>
</dbReference>
<protein>
    <submittedName>
        <fullName evidence="1">Uncharacterized protein</fullName>
    </submittedName>
</protein>